<dbReference type="eggNOG" id="COG0787">
    <property type="taxonomic scope" value="Bacteria"/>
</dbReference>
<dbReference type="AlphaFoldDB" id="E6WZ35"/>
<keyword evidence="2 4" id="KW-0663">Pyridoxal phosphate</keyword>
<dbReference type="EC" id="5.1.1.1" evidence="7"/>
<protein>
    <submittedName>
        <fullName evidence="7">Alanine racemase</fullName>
        <ecNumber evidence="7">5.1.1.1</ecNumber>
    </submittedName>
</protein>
<comment type="cofactor">
    <cofactor evidence="1 4">
        <name>pyridoxal 5'-phosphate</name>
        <dbReference type="ChEBI" id="CHEBI:597326"/>
    </cofactor>
</comment>
<dbReference type="Gene3D" id="3.20.20.10">
    <property type="entry name" value="Alanine racemase"/>
    <property type="match status" value="1"/>
</dbReference>
<feature type="modified residue" description="N6-(pyridoxal phosphate)lysine" evidence="4">
    <location>
        <position position="33"/>
    </location>
</feature>
<feature type="binding site" evidence="5">
    <location>
        <position position="116"/>
    </location>
    <ligand>
        <name>substrate</name>
    </ligand>
</feature>
<evidence type="ECO:0000259" key="6">
    <source>
        <dbReference type="SMART" id="SM01005"/>
    </source>
</evidence>
<dbReference type="InterPro" id="IPR020622">
    <property type="entry name" value="Ala_racemase_pyridoxalP-BS"/>
</dbReference>
<dbReference type="Proteomes" id="UP000008633">
    <property type="component" value="Chromosome"/>
</dbReference>
<dbReference type="GO" id="GO:0005829">
    <property type="term" value="C:cytosol"/>
    <property type="evidence" value="ECO:0007669"/>
    <property type="project" value="TreeGrafter"/>
</dbReference>
<dbReference type="SMART" id="SM01005">
    <property type="entry name" value="Ala_racemase_C"/>
    <property type="match status" value="1"/>
</dbReference>
<keyword evidence="3 7" id="KW-0413">Isomerase</keyword>
<feature type="binding site" evidence="5">
    <location>
        <position position="289"/>
    </location>
    <ligand>
        <name>substrate</name>
    </ligand>
</feature>
<organism evidence="7 8">
    <name type="scientific">Nitratifractor salsuginis (strain DSM 16511 / JCM 12458 / E9I37-1)</name>
    <dbReference type="NCBI Taxonomy" id="749222"/>
    <lineage>
        <taxon>Bacteria</taxon>
        <taxon>Pseudomonadati</taxon>
        <taxon>Campylobacterota</taxon>
        <taxon>Epsilonproteobacteria</taxon>
        <taxon>Campylobacterales</taxon>
        <taxon>Sulfurovaceae</taxon>
        <taxon>Nitratifractor</taxon>
    </lineage>
</organism>
<evidence type="ECO:0000256" key="5">
    <source>
        <dbReference type="PIRSR" id="PIRSR600821-52"/>
    </source>
</evidence>
<evidence type="ECO:0000313" key="8">
    <source>
        <dbReference type="Proteomes" id="UP000008633"/>
    </source>
</evidence>
<dbReference type="PANTHER" id="PTHR30511:SF0">
    <property type="entry name" value="ALANINE RACEMASE, CATABOLIC-RELATED"/>
    <property type="match status" value="1"/>
</dbReference>
<evidence type="ECO:0000256" key="4">
    <source>
        <dbReference type="PIRSR" id="PIRSR600821-50"/>
    </source>
</evidence>
<evidence type="ECO:0000313" key="7">
    <source>
        <dbReference type="EMBL" id="ADV45485.1"/>
    </source>
</evidence>
<dbReference type="RefSeq" id="WP_013553182.1">
    <property type="nucleotide sequence ID" value="NC_014935.1"/>
</dbReference>
<dbReference type="KEGG" id="nsa:Nitsa_0213"/>
<evidence type="ECO:0000256" key="3">
    <source>
        <dbReference type="ARBA" id="ARBA00023235"/>
    </source>
</evidence>
<dbReference type="InterPro" id="IPR009006">
    <property type="entry name" value="Ala_racemase/Decarboxylase_C"/>
</dbReference>
<proteinExistence type="predicted"/>
<dbReference type="SUPFAM" id="SSF51419">
    <property type="entry name" value="PLP-binding barrel"/>
    <property type="match status" value="1"/>
</dbReference>
<dbReference type="InterPro" id="IPR001608">
    <property type="entry name" value="Ala_racemase_N"/>
</dbReference>
<dbReference type="OrthoDB" id="9813814at2"/>
<gene>
    <name evidence="7" type="ordered locus">Nitsa_0213</name>
</gene>
<keyword evidence="8" id="KW-1185">Reference proteome</keyword>
<evidence type="ECO:0000256" key="1">
    <source>
        <dbReference type="ARBA" id="ARBA00001933"/>
    </source>
</evidence>
<evidence type="ECO:0000256" key="2">
    <source>
        <dbReference type="ARBA" id="ARBA00022898"/>
    </source>
</evidence>
<dbReference type="SUPFAM" id="SSF50621">
    <property type="entry name" value="Alanine racemase C-terminal domain-like"/>
    <property type="match status" value="1"/>
</dbReference>
<dbReference type="STRING" id="749222.Nitsa_0213"/>
<reference evidence="7 8" key="1">
    <citation type="journal article" date="2011" name="Stand. Genomic Sci.">
        <title>Complete genome sequence of Nitratifractor salsuginis type strain (E9I37-1).</title>
        <authorList>
            <person name="Anderson I."/>
            <person name="Sikorski J."/>
            <person name="Zeytun A."/>
            <person name="Nolan M."/>
            <person name="Lapidus A."/>
            <person name="Lucas S."/>
            <person name="Hammon N."/>
            <person name="Deshpande S."/>
            <person name="Cheng J.F."/>
            <person name="Tapia R."/>
            <person name="Han C."/>
            <person name="Goodwin L."/>
            <person name="Pitluck S."/>
            <person name="Liolios K."/>
            <person name="Pagani I."/>
            <person name="Ivanova N."/>
            <person name="Huntemann M."/>
            <person name="Mavromatis K."/>
            <person name="Ovchinikova G."/>
            <person name="Pati A."/>
            <person name="Chen A."/>
            <person name="Palaniappan K."/>
            <person name="Land M."/>
            <person name="Hauser L."/>
            <person name="Brambilla E.M."/>
            <person name="Ngatchou-Djao O.D."/>
            <person name="Rohde M."/>
            <person name="Tindall B.J."/>
            <person name="Goker M."/>
            <person name="Detter J.C."/>
            <person name="Woyke T."/>
            <person name="Bristow J."/>
            <person name="Eisen J.A."/>
            <person name="Markowitz V."/>
            <person name="Hugenholtz P."/>
            <person name="Klenk H.P."/>
            <person name="Kyrpides N.C."/>
        </authorList>
    </citation>
    <scope>NUCLEOTIDE SEQUENCE [LARGE SCALE GENOMIC DNA]</scope>
    <source>
        <strain evidence="8">DSM 16511 / JCM 12458 / E9I37-1</strain>
    </source>
</reference>
<dbReference type="EMBL" id="CP002452">
    <property type="protein sequence ID" value="ADV45485.1"/>
    <property type="molecule type" value="Genomic_DNA"/>
</dbReference>
<dbReference type="CDD" id="cd00430">
    <property type="entry name" value="PLPDE_III_AR"/>
    <property type="match status" value="1"/>
</dbReference>
<dbReference type="GO" id="GO:0008784">
    <property type="term" value="F:alanine racemase activity"/>
    <property type="evidence" value="ECO:0007669"/>
    <property type="project" value="UniProtKB-EC"/>
</dbReference>
<reference evidence="8" key="2">
    <citation type="submission" date="2011-01" db="EMBL/GenBank/DDBJ databases">
        <title>The complete genome of Nitratifractor salsuginis DSM 16511.</title>
        <authorList>
            <consortium name="US DOE Joint Genome Institute (JGI-PGF)"/>
            <person name="Lucas S."/>
            <person name="Copeland A."/>
            <person name="Lapidus A."/>
            <person name="Bruce D."/>
            <person name="Goodwin L."/>
            <person name="Pitluck S."/>
            <person name="Kyrpides N."/>
            <person name="Mavromatis K."/>
            <person name="Ivanova N."/>
            <person name="Mikhailova N."/>
            <person name="Zeytun A."/>
            <person name="Detter J.C."/>
            <person name="Tapia R."/>
            <person name="Han C."/>
            <person name="Land M."/>
            <person name="Hauser L."/>
            <person name="Markowitz V."/>
            <person name="Cheng J.-F."/>
            <person name="Hugenholtz P."/>
            <person name="Woyke T."/>
            <person name="Wu D."/>
            <person name="Tindall B."/>
            <person name="Schuetze A."/>
            <person name="Brambilla E."/>
            <person name="Klenk H.-P."/>
            <person name="Eisen J.A."/>
        </authorList>
    </citation>
    <scope>NUCLEOTIDE SEQUENCE [LARGE SCALE GENOMIC DNA]</scope>
    <source>
        <strain evidence="8">DSM 16511 / JCM 12458 / E9I37-1</strain>
    </source>
</reference>
<dbReference type="PANTHER" id="PTHR30511">
    <property type="entry name" value="ALANINE RACEMASE"/>
    <property type="match status" value="1"/>
</dbReference>
<feature type="domain" description="Alanine racemase C-terminal" evidence="6">
    <location>
        <begin position="222"/>
        <end position="334"/>
    </location>
</feature>
<dbReference type="Gene3D" id="2.40.37.10">
    <property type="entry name" value="Lyase, Ornithine Decarboxylase, Chain A, domain 1"/>
    <property type="match status" value="1"/>
</dbReference>
<dbReference type="InterPro" id="IPR000821">
    <property type="entry name" value="Ala_racemase"/>
</dbReference>
<dbReference type="PROSITE" id="PS00395">
    <property type="entry name" value="ALANINE_RACEMASE"/>
    <property type="match status" value="1"/>
</dbReference>
<sequence length="335" mass="38010">MAYILIDRGNFYHNLNQLALKAGSKDRLAVVLKDNAYGHGLRLMGELSRDYGIREAVVVTNDEADQISDLFDHILVLGDSPRPSSRCSYAVSEIGLLRWIEPGVLIELKVDTGMHRNGIEPERLEEALEIIRKRKLRLFGVITHYRSADELTSEYFWQKKRFDEVKKRVIDAGFSETRFHSHNSAALLRCRNFDEDIARVGIAIYGYNTLPKGFEGVELKPVLSLWARRASTRRLQEGARIGYGGEFTADREMPVSTYDLGYGDGWPRGRASEPYRTAEGKAILGRVSMDFISVEGEADRICVMEDARRAARHFGTICYEMTTALMPTIPRRVVD</sequence>
<dbReference type="GO" id="GO:0030632">
    <property type="term" value="P:D-alanine biosynthetic process"/>
    <property type="evidence" value="ECO:0007669"/>
    <property type="project" value="TreeGrafter"/>
</dbReference>
<dbReference type="InterPro" id="IPR011079">
    <property type="entry name" value="Ala_racemase_C"/>
</dbReference>
<name>E6WZ35_NITSE</name>
<dbReference type="NCBIfam" id="NF000791">
    <property type="entry name" value="PRK00053.2-2"/>
    <property type="match status" value="1"/>
</dbReference>
<dbReference type="HOGENOM" id="CLU_028393_2_2_7"/>
<dbReference type="GO" id="GO:0030170">
    <property type="term" value="F:pyridoxal phosphate binding"/>
    <property type="evidence" value="ECO:0007669"/>
    <property type="project" value="TreeGrafter"/>
</dbReference>
<dbReference type="InterPro" id="IPR029066">
    <property type="entry name" value="PLP-binding_barrel"/>
</dbReference>
<accession>E6WZ35</accession>
<dbReference type="PRINTS" id="PR00992">
    <property type="entry name" value="ALARACEMASE"/>
</dbReference>
<dbReference type="Pfam" id="PF01168">
    <property type="entry name" value="Ala_racemase_N"/>
    <property type="match status" value="1"/>
</dbReference>
<dbReference type="Pfam" id="PF00842">
    <property type="entry name" value="Ala_racemase_C"/>
    <property type="match status" value="1"/>
</dbReference>